<protein>
    <submittedName>
        <fullName evidence="4">Phosphoribosyltransferase</fullName>
    </submittedName>
</protein>
<dbReference type="KEGG" id="shc:Shell_0032"/>
<sequence>MENIEYIPWSKAIKLCYKLAEKILDSKYVPDTIIAVLRGGAIPALIISDYLGVEEFYGMRVKHWGIASKKLDKPVILQMPENLKHKKLLIVDEVADTGLTLKTIIEELKKQKPQDIKTAVLHVKPTTKYMPDYYVEYLKEWRWIFYPWSVSETLSSLARRGSSIRDLDKIYDKVRELARSFNIVEPDIKVILKSIKTYIEKYKNI</sequence>
<dbReference type="PANTHER" id="PTHR43363:SF1">
    <property type="entry name" value="HYPOXANTHINE-GUANINE PHOSPHORIBOSYLTRANSFERASE"/>
    <property type="match status" value="1"/>
</dbReference>
<dbReference type="GO" id="GO:0016757">
    <property type="term" value="F:glycosyltransferase activity"/>
    <property type="evidence" value="ECO:0007669"/>
    <property type="project" value="UniProtKB-KW"/>
</dbReference>
<dbReference type="Proteomes" id="UP000002573">
    <property type="component" value="Chromosome"/>
</dbReference>
<proteinExistence type="predicted"/>
<dbReference type="HOGENOM" id="CLU_080904_0_1_2"/>
<evidence type="ECO:0000313" key="5">
    <source>
        <dbReference type="Proteomes" id="UP000002573"/>
    </source>
</evidence>
<dbReference type="STRING" id="591019.Shell_0032"/>
<dbReference type="InterPro" id="IPR029057">
    <property type="entry name" value="PRTase-like"/>
</dbReference>
<reference evidence="5" key="1">
    <citation type="submission" date="2010-05" db="EMBL/GenBank/DDBJ databases">
        <title>Complete sequence of Staphylothermus hellenicus DSM 12710.</title>
        <authorList>
            <consortium name="US DOE Joint Genome Institute"/>
            <person name="Lucas S."/>
            <person name="Copeland A."/>
            <person name="Lapidus A."/>
            <person name="Cheng J.-F."/>
            <person name="Bruce D."/>
            <person name="Goodwin L."/>
            <person name="Pitluck S."/>
            <person name="Davenport K."/>
            <person name="Detter J.C."/>
            <person name="Han C."/>
            <person name="Tapia R."/>
            <person name="Larimer F."/>
            <person name="Land M."/>
            <person name="Hauser L."/>
            <person name="Kyrpides N."/>
            <person name="Mikhailova N."/>
            <person name="Anderson I.J."/>
            <person name="Woyke T."/>
        </authorList>
    </citation>
    <scope>NUCLEOTIDE SEQUENCE [LARGE SCALE GENOMIC DNA]</scope>
    <source>
        <strain evidence="5">DSM 12710 / JCM 10830 / BK20S6-10-b1 / P8</strain>
    </source>
</reference>
<name>D7DAI7_STAHD</name>
<keyword evidence="1 4" id="KW-0328">Glycosyltransferase</keyword>
<evidence type="ECO:0000259" key="3">
    <source>
        <dbReference type="Pfam" id="PF00156"/>
    </source>
</evidence>
<gene>
    <name evidence="4" type="ordered locus">Shell_0032</name>
</gene>
<dbReference type="OrthoDB" id="4952at2157"/>
<feature type="domain" description="Phosphoribosyltransferase" evidence="3">
    <location>
        <begin position="10"/>
        <end position="148"/>
    </location>
</feature>
<dbReference type="Gene3D" id="3.40.50.2020">
    <property type="match status" value="1"/>
</dbReference>
<dbReference type="PANTHER" id="PTHR43363">
    <property type="entry name" value="HYPOXANTHINE PHOSPHORIBOSYLTRANSFERASE"/>
    <property type="match status" value="1"/>
</dbReference>
<keyword evidence="2 4" id="KW-0808">Transferase</keyword>
<dbReference type="EMBL" id="CP002051">
    <property type="protein sequence ID" value="ADI31184.1"/>
    <property type="molecule type" value="Genomic_DNA"/>
</dbReference>
<reference evidence="4 5" key="2">
    <citation type="journal article" date="2011" name="Stand. Genomic Sci.">
        <title>Complete genome sequence of Staphylothermus hellenicus P8.</title>
        <authorList>
            <person name="Anderson I."/>
            <person name="Wirth R."/>
            <person name="Lucas S."/>
            <person name="Copeland A."/>
            <person name="Lapidus A."/>
            <person name="Cheng J.F."/>
            <person name="Goodwin L."/>
            <person name="Pitluck S."/>
            <person name="Davenport K."/>
            <person name="Detter J.C."/>
            <person name="Han C."/>
            <person name="Tapia R."/>
            <person name="Land M."/>
            <person name="Hauser L."/>
            <person name="Pati A."/>
            <person name="Mikhailova N."/>
            <person name="Woyke T."/>
            <person name="Klenk H.P."/>
            <person name="Kyrpides N."/>
            <person name="Ivanova N."/>
        </authorList>
    </citation>
    <scope>NUCLEOTIDE SEQUENCE [LARGE SCALE GENOMIC DNA]</scope>
    <source>
        <strain evidence="5">DSM 12710 / JCM 10830 / BK20S6-10-b1 / P8</strain>
    </source>
</reference>
<evidence type="ECO:0000256" key="2">
    <source>
        <dbReference type="ARBA" id="ARBA00022679"/>
    </source>
</evidence>
<organism evidence="4 5">
    <name type="scientific">Staphylothermus hellenicus (strain DSM 12710 / JCM 10830 / BK20S6-10-b1 / P8)</name>
    <dbReference type="NCBI Taxonomy" id="591019"/>
    <lineage>
        <taxon>Archaea</taxon>
        <taxon>Thermoproteota</taxon>
        <taxon>Thermoprotei</taxon>
        <taxon>Desulfurococcales</taxon>
        <taxon>Desulfurococcaceae</taxon>
        <taxon>Staphylothermus</taxon>
    </lineage>
</organism>
<dbReference type="InterPro" id="IPR000836">
    <property type="entry name" value="PRTase_dom"/>
</dbReference>
<dbReference type="AlphaFoldDB" id="D7DAI7"/>
<dbReference type="SUPFAM" id="SSF53271">
    <property type="entry name" value="PRTase-like"/>
    <property type="match status" value="1"/>
</dbReference>
<dbReference type="Pfam" id="PF00156">
    <property type="entry name" value="Pribosyltran"/>
    <property type="match status" value="1"/>
</dbReference>
<dbReference type="RefSeq" id="WP_013142382.1">
    <property type="nucleotide sequence ID" value="NC_014205.1"/>
</dbReference>
<accession>D7DAI7</accession>
<evidence type="ECO:0000313" key="4">
    <source>
        <dbReference type="EMBL" id="ADI31184.1"/>
    </source>
</evidence>
<dbReference type="eggNOG" id="arCOG00040">
    <property type="taxonomic scope" value="Archaea"/>
</dbReference>
<dbReference type="CDD" id="cd06223">
    <property type="entry name" value="PRTases_typeI"/>
    <property type="match status" value="1"/>
</dbReference>
<evidence type="ECO:0000256" key="1">
    <source>
        <dbReference type="ARBA" id="ARBA00022676"/>
    </source>
</evidence>
<keyword evidence="5" id="KW-1185">Reference proteome</keyword>
<dbReference type="GeneID" id="9233321"/>